<gene>
    <name evidence="3" type="ORF">FDT66_13035</name>
</gene>
<dbReference type="InterPro" id="IPR008302">
    <property type="entry name" value="NamZ"/>
</dbReference>
<evidence type="ECO:0000259" key="1">
    <source>
        <dbReference type="Pfam" id="PF07075"/>
    </source>
</evidence>
<dbReference type="Pfam" id="PF20732">
    <property type="entry name" value="NamZ_C"/>
    <property type="match status" value="1"/>
</dbReference>
<dbReference type="Pfam" id="PF07075">
    <property type="entry name" value="NamZ_N"/>
    <property type="match status" value="1"/>
</dbReference>
<reference evidence="3 4" key="1">
    <citation type="submission" date="2019-05" db="EMBL/GenBank/DDBJ databases">
        <title>Polaribacter aestuariivivens sp. nov., isolated from a tidal flat.</title>
        <authorList>
            <person name="Yoon J.-H."/>
        </authorList>
    </citation>
    <scope>NUCLEOTIDE SEQUENCE [LARGE SCALE GENOMIC DNA]</scope>
    <source>
        <strain evidence="3 4">DBTF-3</strain>
    </source>
</reference>
<dbReference type="InterPro" id="IPR048502">
    <property type="entry name" value="NamZ_N"/>
</dbReference>
<accession>A0A5S3N345</accession>
<proteinExistence type="predicted"/>
<dbReference type="PIRSF" id="PIRSF016719">
    <property type="entry name" value="UCP016719"/>
    <property type="match status" value="1"/>
</dbReference>
<sequence>MMIFKPFKSTYLFLFLLLNFQLISCAQKKVKDLNLNVKSSQNEVLEIKTGAERTDLYLNLLKNKNVGIAANQTSVISVLQRAEVKPNVMGSKKVTHHLVDYLHNYSGITVKKVFSPEHGFRGKADAAELVKDGLDTKTGLPIVSLYGKSKKPSAQQLKGIDVMIFDIQDVGVRFYTYISTLHYVMEACAENGIPVIILDRPNPNAHYIDGPILEMKHTSFVGKHPVPVVYGMTIGEYGQMINGEKWLKNEIQCDLKVIPLQNYTHQSKYSLPIKPSPNLPNDKSINLYPSLGFFEGTTINAGRGTKYQFQRYGAPFFKKTDFSYTPKANEGAKYPKHKGKICYGVDLSKTPHLSKIDLSFLINAYKQTPKIEKFFGSTFTIHAGNTKLQQQIEQGLSEEEIRATWIDGLEKFKVVREKYLIYE</sequence>
<dbReference type="OrthoDB" id="9801061at2"/>
<organism evidence="3 4">
    <name type="scientific">Polaribacter aestuariivivens</name>
    <dbReference type="NCBI Taxonomy" id="2304626"/>
    <lineage>
        <taxon>Bacteria</taxon>
        <taxon>Pseudomonadati</taxon>
        <taxon>Bacteroidota</taxon>
        <taxon>Flavobacteriia</taxon>
        <taxon>Flavobacteriales</taxon>
        <taxon>Flavobacteriaceae</taxon>
    </lineage>
</organism>
<keyword evidence="4" id="KW-1185">Reference proteome</keyword>
<dbReference type="Gene3D" id="3.90.1150.140">
    <property type="match status" value="1"/>
</dbReference>
<dbReference type="PANTHER" id="PTHR42915:SF1">
    <property type="entry name" value="PEPTIDOGLYCAN BETA-N-ACETYLMURAMIDASE NAMZ"/>
    <property type="match status" value="1"/>
</dbReference>
<dbReference type="InterPro" id="IPR048503">
    <property type="entry name" value="NamZ_C"/>
</dbReference>
<evidence type="ECO:0000259" key="2">
    <source>
        <dbReference type="Pfam" id="PF20732"/>
    </source>
</evidence>
<feature type="domain" description="Peptidoglycan beta-N-acetylmuramidase NamZ C-terminal" evidence="2">
    <location>
        <begin position="287"/>
        <end position="422"/>
    </location>
</feature>
<dbReference type="GO" id="GO:0033922">
    <property type="term" value="F:peptidoglycan beta-N-acetylmuramidase activity"/>
    <property type="evidence" value="ECO:0007669"/>
    <property type="project" value="InterPro"/>
</dbReference>
<dbReference type="PANTHER" id="PTHR42915">
    <property type="entry name" value="HYPOTHETICAL 460 KDA PROTEIN IN FEUA-SIGW INTERGENIC REGION [PRECURSOR]"/>
    <property type="match status" value="1"/>
</dbReference>
<comment type="caution">
    <text evidence="3">The sequence shown here is derived from an EMBL/GenBank/DDBJ whole genome shotgun (WGS) entry which is preliminary data.</text>
</comment>
<dbReference type="Gene3D" id="3.40.50.12170">
    <property type="entry name" value="Uncharacterised protein PF07075, DUF1343"/>
    <property type="match status" value="1"/>
</dbReference>
<feature type="domain" description="Peptidoglycan beta-N-acetylmuramidase NamZ N-terminal" evidence="1">
    <location>
        <begin position="90"/>
        <end position="282"/>
    </location>
</feature>
<name>A0A5S3N345_9FLAO</name>
<dbReference type="AlphaFoldDB" id="A0A5S3N345"/>
<evidence type="ECO:0000313" key="4">
    <source>
        <dbReference type="Proteomes" id="UP000307140"/>
    </source>
</evidence>
<protein>
    <submittedName>
        <fullName evidence="3">DUF1343 domain-containing protein</fullName>
    </submittedName>
</protein>
<evidence type="ECO:0000313" key="3">
    <source>
        <dbReference type="EMBL" id="TMM28884.1"/>
    </source>
</evidence>
<dbReference type="Proteomes" id="UP000307140">
    <property type="component" value="Unassembled WGS sequence"/>
</dbReference>
<dbReference type="EMBL" id="VANR01000007">
    <property type="protein sequence ID" value="TMM28884.1"/>
    <property type="molecule type" value="Genomic_DNA"/>
</dbReference>